<evidence type="ECO:0000313" key="3">
    <source>
        <dbReference type="EMBL" id="RUS66288.1"/>
    </source>
</evidence>
<dbReference type="AlphaFoldDB" id="A0A433SC10"/>
<name>A0A433SC10_9BURK</name>
<gene>
    <name evidence="3" type="ORF">CUZ56_02014</name>
</gene>
<keyword evidence="4" id="KW-1185">Reference proteome</keyword>
<comment type="caution">
    <text evidence="3">The sequence shown here is derived from an EMBL/GenBank/DDBJ whole genome shotgun (WGS) entry which is preliminary data.</text>
</comment>
<dbReference type="RefSeq" id="WP_126980204.1">
    <property type="nucleotide sequence ID" value="NZ_PQSP01000005.1"/>
</dbReference>
<protein>
    <recommendedName>
        <fullName evidence="2">DUF4178 domain-containing protein</fullName>
    </recommendedName>
</protein>
<keyword evidence="1" id="KW-1133">Transmembrane helix</keyword>
<dbReference type="EMBL" id="PQSP01000005">
    <property type="protein sequence ID" value="RUS66288.1"/>
    <property type="molecule type" value="Genomic_DNA"/>
</dbReference>
<sequence precursor="true">MALNAVFSLSCPSCGATVPVYSATSALVVCEYCHSTLIRSGDGAVDSGKKSALIENFSPLQLYTSGTFQGKAFTIIGQLQVQYSRGFWNEWYVLYDDSSYGWLADFSGQYVMTRIAKPLNKPPAFKDIVAGVTQVQYAQYSFVASDVRNATSVKANARGELPFVLKEDELVLGADFRHRQLFMTLDYSQDPKTPLVYHGKAVTLENLRCQNLRSNEQIQETAGKLRGQRTAFKCPSCGASLDWYPGVAQNIICPSCHSDINLDENKAQVMQTYEMRQAQIAQAPLKLGEVAQINGVQWTLIGMTKIQELLPDETLEYIQGRRKHVPIESADWMEYLLYHPQKGFQWLVQSEGKWDISHAPDSWPEFNERLEPLSAGKRLTKLYNYGGEVAYAAGAFYWHIQPGDITYYQDYRYDKGKLCAERTREELNWSVSRPVSAAELAKWFGRPDLEQVALARGAGVSGGHTASVMMIIFIVLNIPAFMRSLSSGGLIGVIMVTVVVYLLLGSPFSEAEDD</sequence>
<keyword evidence="1" id="KW-0812">Transmembrane</keyword>
<dbReference type="OrthoDB" id="228033at2"/>
<organism evidence="3 4">
    <name type="scientific">Saezia sanguinis</name>
    <dbReference type="NCBI Taxonomy" id="1965230"/>
    <lineage>
        <taxon>Bacteria</taxon>
        <taxon>Pseudomonadati</taxon>
        <taxon>Pseudomonadota</taxon>
        <taxon>Betaproteobacteria</taxon>
        <taxon>Burkholderiales</taxon>
        <taxon>Saeziaceae</taxon>
        <taxon>Saezia</taxon>
    </lineage>
</organism>
<reference evidence="3 4" key="1">
    <citation type="submission" date="2018-01" db="EMBL/GenBank/DDBJ databases">
        <title>Saezia sanguinis gen. nov., sp. nov., in the order Burkholderiales isolated from human blood.</title>
        <authorList>
            <person name="Medina-Pascual M.J."/>
            <person name="Valdezate S."/>
            <person name="Monzon S."/>
            <person name="Cuesta I."/>
            <person name="Carrasco G."/>
            <person name="Villalon P."/>
            <person name="Saez-Nieto J.A."/>
        </authorList>
    </citation>
    <scope>NUCLEOTIDE SEQUENCE [LARGE SCALE GENOMIC DNA]</scope>
    <source>
        <strain evidence="3 4">CNM695-12</strain>
    </source>
</reference>
<dbReference type="Pfam" id="PF13785">
    <property type="entry name" value="DUF4178"/>
    <property type="match status" value="2"/>
</dbReference>
<feature type="transmembrane region" description="Helical" evidence="1">
    <location>
        <begin position="485"/>
        <end position="504"/>
    </location>
</feature>
<feature type="domain" description="DUF4178" evidence="2">
    <location>
        <begin position="65"/>
        <end position="202"/>
    </location>
</feature>
<dbReference type="InterPro" id="IPR025235">
    <property type="entry name" value="DUF4178"/>
</dbReference>
<feature type="domain" description="DUF4178" evidence="2">
    <location>
        <begin position="286"/>
        <end position="436"/>
    </location>
</feature>
<feature type="transmembrane region" description="Helical" evidence="1">
    <location>
        <begin position="458"/>
        <end position="478"/>
    </location>
</feature>
<evidence type="ECO:0000259" key="2">
    <source>
        <dbReference type="Pfam" id="PF13785"/>
    </source>
</evidence>
<accession>A0A433SC10</accession>
<dbReference type="Proteomes" id="UP000286947">
    <property type="component" value="Unassembled WGS sequence"/>
</dbReference>
<evidence type="ECO:0000313" key="4">
    <source>
        <dbReference type="Proteomes" id="UP000286947"/>
    </source>
</evidence>
<evidence type="ECO:0000256" key="1">
    <source>
        <dbReference type="SAM" id="Phobius"/>
    </source>
</evidence>
<keyword evidence="1" id="KW-0472">Membrane</keyword>
<proteinExistence type="predicted"/>